<feature type="domain" description="Retrovirus-related Pol polyprotein from transposon TNT 1-94-like beta-barrel" evidence="3">
    <location>
        <begin position="120"/>
        <end position="168"/>
    </location>
</feature>
<accession>A0A225WYH1</accession>
<sequence>MMVKYDPSQPDALQQASELVNRAQELVDEDKLHKNVGNETVNAVTDGRKCHKYVRVGHIRRDWPERQQNNPGEVTSQVKWSLTACNGGRLAADRQRQPTHGECLGTAHGRHEMHREKATASSLMVTHKGTVTLHAVVDNATTEITLNNVYYAPKLGRNLMSYCVLLKKDSRLTMSAECGPYGPNEREWRFSRDVKDAALSVNLSKNVADARQNIQRDTLVGFRIRFGHRSYDTIERMAKDAASGIELTDHQRVSCTSCSKGKQTRAEQPKKDTGKHAPVDRVGGVICSDLKGPVTPRGGRGNWYLVNFVNHKSNYCRIFLTKTKGQAGMHFEHFLIHFEKLFLCKVHVLRTDGGAKYNNTAGVTRQKSEVKIQVANGKAERMHRTVMNMLRVRVGTPLNYWEDAADSAVLNTRSVFVDANKKNLKKMSQAGVIDGKIYEPKGYRVYLPLEPKIIITRHVKNIQTPKQEDSERISLNEKKPQSNVPVVLQMRITLGVWVNVPPGALRLHTKSVYKTKRDDKGEIERYKAHLVAC</sequence>
<proteinExistence type="predicted"/>
<dbReference type="PANTHER" id="PTHR42648">
    <property type="entry name" value="TRANSPOSASE, PUTATIVE-RELATED"/>
    <property type="match status" value="1"/>
</dbReference>
<dbReference type="GO" id="GO:0006508">
    <property type="term" value="P:proteolysis"/>
    <property type="evidence" value="ECO:0007669"/>
    <property type="project" value="UniProtKB-KW"/>
</dbReference>
<keyword evidence="1" id="KW-0378">Hydrolase</keyword>
<dbReference type="Proteomes" id="UP000198211">
    <property type="component" value="Unassembled WGS sequence"/>
</dbReference>
<evidence type="ECO:0000259" key="3">
    <source>
        <dbReference type="Pfam" id="PF22936"/>
    </source>
</evidence>
<gene>
    <name evidence="4" type="ORF">PHMEG_0002670</name>
</gene>
<dbReference type="SUPFAM" id="SSF53098">
    <property type="entry name" value="Ribonuclease H-like"/>
    <property type="match status" value="1"/>
</dbReference>
<dbReference type="GO" id="GO:0003676">
    <property type="term" value="F:nucleic acid binding"/>
    <property type="evidence" value="ECO:0007669"/>
    <property type="project" value="InterPro"/>
</dbReference>
<name>A0A225WYH1_9STRA</name>
<dbReference type="AlphaFoldDB" id="A0A225WYH1"/>
<dbReference type="Pfam" id="PF22936">
    <property type="entry name" value="Pol_BBD"/>
    <property type="match status" value="1"/>
</dbReference>
<dbReference type="PANTHER" id="PTHR42648:SF28">
    <property type="entry name" value="TRANSPOSON-ENCODED PROTEIN WITH RIBONUCLEASE H-LIKE AND RETROVIRUS ZINC FINGER-LIKE DOMAINS"/>
    <property type="match status" value="1"/>
</dbReference>
<dbReference type="InterPro" id="IPR039537">
    <property type="entry name" value="Retrotran_Ty1/copia-like"/>
</dbReference>
<comment type="caution">
    <text evidence="4">The sequence shown here is derived from an EMBL/GenBank/DDBJ whole genome shotgun (WGS) entry which is preliminary data.</text>
</comment>
<reference evidence="5" key="1">
    <citation type="submission" date="2017-03" db="EMBL/GenBank/DDBJ databases">
        <title>Phytopthora megakarya and P. palmivora, two closely related causual agents of cacao black pod achieved similar genome size and gene model numbers by different mechanisms.</title>
        <authorList>
            <person name="Ali S."/>
            <person name="Shao J."/>
            <person name="Larry D.J."/>
            <person name="Kronmiller B."/>
            <person name="Shen D."/>
            <person name="Strem M.D."/>
            <person name="Melnick R.L."/>
            <person name="Guiltinan M.J."/>
            <person name="Tyler B.M."/>
            <person name="Meinhardt L.W."/>
            <person name="Bailey B.A."/>
        </authorList>
    </citation>
    <scope>NUCLEOTIDE SEQUENCE [LARGE SCALE GENOMIC DNA]</scope>
    <source>
        <strain evidence="5">zdho120</strain>
    </source>
</reference>
<dbReference type="GO" id="GO:0008233">
    <property type="term" value="F:peptidase activity"/>
    <property type="evidence" value="ECO:0007669"/>
    <property type="project" value="UniProtKB-KW"/>
</dbReference>
<dbReference type="Gene3D" id="3.30.420.10">
    <property type="entry name" value="Ribonuclease H-like superfamily/Ribonuclease H"/>
    <property type="match status" value="1"/>
</dbReference>
<organism evidence="4 5">
    <name type="scientific">Phytophthora megakarya</name>
    <dbReference type="NCBI Taxonomy" id="4795"/>
    <lineage>
        <taxon>Eukaryota</taxon>
        <taxon>Sar</taxon>
        <taxon>Stramenopiles</taxon>
        <taxon>Oomycota</taxon>
        <taxon>Peronosporomycetes</taxon>
        <taxon>Peronosporales</taxon>
        <taxon>Peronosporaceae</taxon>
        <taxon>Phytophthora</taxon>
    </lineage>
</organism>
<protein>
    <recommendedName>
        <fullName evidence="3">Retrovirus-related Pol polyprotein from transposon TNT 1-94-like beta-barrel domain-containing protein</fullName>
    </recommendedName>
</protein>
<dbReference type="EMBL" id="NBNE01000124">
    <property type="protein sequence ID" value="OWZ22593.1"/>
    <property type="molecule type" value="Genomic_DNA"/>
</dbReference>
<dbReference type="InterPro" id="IPR036397">
    <property type="entry name" value="RNaseH_sf"/>
</dbReference>
<dbReference type="InterPro" id="IPR054722">
    <property type="entry name" value="PolX-like_BBD"/>
</dbReference>
<evidence type="ECO:0000256" key="2">
    <source>
        <dbReference type="SAM" id="MobiDB-lite"/>
    </source>
</evidence>
<keyword evidence="1" id="KW-0645">Protease</keyword>
<evidence type="ECO:0000313" key="5">
    <source>
        <dbReference type="Proteomes" id="UP000198211"/>
    </source>
</evidence>
<keyword evidence="5" id="KW-1185">Reference proteome</keyword>
<feature type="compositionally biased region" description="Basic and acidic residues" evidence="2">
    <location>
        <begin position="264"/>
        <end position="278"/>
    </location>
</feature>
<evidence type="ECO:0000313" key="4">
    <source>
        <dbReference type="EMBL" id="OWZ22593.1"/>
    </source>
</evidence>
<dbReference type="OrthoDB" id="117847at2759"/>
<evidence type="ECO:0000256" key="1">
    <source>
        <dbReference type="ARBA" id="ARBA00022670"/>
    </source>
</evidence>
<feature type="region of interest" description="Disordered" evidence="2">
    <location>
        <begin position="258"/>
        <end position="278"/>
    </location>
</feature>
<dbReference type="InterPro" id="IPR012337">
    <property type="entry name" value="RNaseH-like_sf"/>
</dbReference>